<feature type="binding site" evidence="7 9">
    <location>
        <position position="12"/>
    </location>
    <ligand>
        <name>substrate</name>
    </ligand>
</feature>
<evidence type="ECO:0000256" key="10">
    <source>
        <dbReference type="RuleBase" id="RU000512"/>
    </source>
</evidence>
<dbReference type="HAMAP" id="MF_01200_B">
    <property type="entry name" value="OMPdecase_type1_B"/>
    <property type="match status" value="1"/>
</dbReference>
<dbReference type="PROSITE" id="PS00156">
    <property type="entry name" value="OMPDECASE"/>
    <property type="match status" value="1"/>
</dbReference>
<dbReference type="eggNOG" id="COG0284">
    <property type="taxonomic scope" value="Bacteria"/>
</dbReference>
<keyword evidence="3 7" id="KW-0210">Decarboxylase</keyword>
<dbReference type="Gene3D" id="3.20.20.70">
    <property type="entry name" value="Aldolase class I"/>
    <property type="match status" value="1"/>
</dbReference>
<comment type="similarity">
    <text evidence="7">Belongs to the OMP decarboxylase family. Type 1 subfamily.</text>
</comment>
<dbReference type="KEGG" id="dbr:Deba_2896"/>
<dbReference type="UniPathway" id="UPA00070">
    <property type="reaction ID" value="UER00120"/>
</dbReference>
<feature type="active site" description="For OMPdecase activity" evidence="8">
    <location>
        <position position="64"/>
    </location>
</feature>
<feature type="domain" description="Orotidine 5'-phosphate decarboxylase" evidence="11">
    <location>
        <begin position="6"/>
        <end position="223"/>
    </location>
</feature>
<feature type="binding site" evidence="7 9">
    <location>
        <position position="34"/>
    </location>
    <ligand>
        <name>substrate</name>
    </ligand>
</feature>
<evidence type="ECO:0000256" key="9">
    <source>
        <dbReference type="PIRSR" id="PIRSR614732-2"/>
    </source>
</evidence>
<evidence type="ECO:0000256" key="2">
    <source>
        <dbReference type="ARBA" id="ARBA00004861"/>
    </source>
</evidence>
<dbReference type="GO" id="GO:0005829">
    <property type="term" value="C:cytosol"/>
    <property type="evidence" value="ECO:0007669"/>
    <property type="project" value="TreeGrafter"/>
</dbReference>
<feature type="active site" description="For OMPdecase activity" evidence="8">
    <location>
        <position position="67"/>
    </location>
</feature>
<protein>
    <recommendedName>
        <fullName evidence="7">Orotidine 5'-phosphate decarboxylase</fullName>
        <ecNumber evidence="7">4.1.1.23</ecNumber>
    </recommendedName>
    <alternativeName>
        <fullName evidence="7">OMP decarboxylase</fullName>
        <shortName evidence="7">OMPDCase</shortName>
        <shortName evidence="7">OMPdecase</shortName>
    </alternativeName>
</protein>
<dbReference type="NCBIfam" id="TIGR01740">
    <property type="entry name" value="pyrF"/>
    <property type="match status" value="1"/>
</dbReference>
<dbReference type="RefSeq" id="WP_013259687.1">
    <property type="nucleotide sequence ID" value="NC_014365.1"/>
</dbReference>
<dbReference type="InterPro" id="IPR001754">
    <property type="entry name" value="OMPdeCOase_dom"/>
</dbReference>
<feature type="binding site" evidence="7">
    <location>
        <begin position="62"/>
        <end position="71"/>
    </location>
    <ligand>
        <name>substrate</name>
    </ligand>
</feature>
<sequence length="230" mass="23957">MQARDRLIFAVDVPSVAEARRLVELLKDDVGVFKVGLELFVAQGPAVLAELRAAGAREIFLDLKLHDIPATMRAAARQAAALGVGMLTCHCDQMAIFEGVDLGGTRLLGVTTLTSLGPEDLAAMGYPPALQDPRELVLRRAGLAMGAGCAGVVCSGQEAAAVRQALGPQALVVCPGIRPGQAGDDDQKRVVSPAMAVRAGASHIVVGRPIRDAVDPAQAARRIVQEMAQA</sequence>
<evidence type="ECO:0000256" key="1">
    <source>
        <dbReference type="ARBA" id="ARBA00002356"/>
    </source>
</evidence>
<reference evidence="12 13" key="1">
    <citation type="journal article" date="2010" name="Stand. Genomic Sci.">
        <title>Complete genome sequence of Desulfarculus baarsii type strain (2st14).</title>
        <authorList>
            <person name="Sun H."/>
            <person name="Spring S."/>
            <person name="Lapidus A."/>
            <person name="Davenport K."/>
            <person name="Del Rio T.G."/>
            <person name="Tice H."/>
            <person name="Nolan M."/>
            <person name="Copeland A."/>
            <person name="Cheng J.F."/>
            <person name="Lucas S."/>
            <person name="Tapia R."/>
            <person name="Goodwin L."/>
            <person name="Pitluck S."/>
            <person name="Ivanova N."/>
            <person name="Pagani I."/>
            <person name="Mavromatis K."/>
            <person name="Ovchinnikova G."/>
            <person name="Pati A."/>
            <person name="Chen A."/>
            <person name="Palaniappan K."/>
            <person name="Hauser L."/>
            <person name="Chang Y.J."/>
            <person name="Jeffries C.D."/>
            <person name="Detter J.C."/>
            <person name="Han C."/>
            <person name="Rohde M."/>
            <person name="Brambilla E."/>
            <person name="Goker M."/>
            <person name="Woyke T."/>
            <person name="Bristow J."/>
            <person name="Eisen J.A."/>
            <person name="Markowitz V."/>
            <person name="Hugenholtz P."/>
            <person name="Kyrpides N.C."/>
            <person name="Klenk H.P."/>
            <person name="Land M."/>
        </authorList>
    </citation>
    <scope>NUCLEOTIDE SEQUENCE [LARGE SCALE GENOMIC DNA]</scope>
    <source>
        <strain evidence="13">ATCC 33931 / DSM 2075 / LMG 7858 / VKM B-1802 / 2st14</strain>
    </source>
</reference>
<comment type="subunit">
    <text evidence="7">Homodimer.</text>
</comment>
<comment type="pathway">
    <text evidence="2 7 10">Pyrimidine metabolism; UMP biosynthesis via de novo pathway; UMP from orotate: step 2/2.</text>
</comment>
<dbReference type="EMBL" id="CP002085">
    <property type="protein sequence ID" value="ADK86249.1"/>
    <property type="molecule type" value="Genomic_DNA"/>
</dbReference>
<proteinExistence type="inferred from homology"/>
<feature type="binding site" evidence="7 9">
    <location>
        <position position="178"/>
    </location>
    <ligand>
        <name>substrate</name>
    </ligand>
</feature>
<name>E1QKP0_DESB2</name>
<dbReference type="InterPro" id="IPR047596">
    <property type="entry name" value="OMPdecase_bac"/>
</dbReference>
<evidence type="ECO:0000259" key="11">
    <source>
        <dbReference type="SMART" id="SM00934"/>
    </source>
</evidence>
<evidence type="ECO:0000256" key="8">
    <source>
        <dbReference type="PIRSR" id="PIRSR614732-1"/>
    </source>
</evidence>
<evidence type="ECO:0000256" key="4">
    <source>
        <dbReference type="ARBA" id="ARBA00022975"/>
    </source>
</evidence>
<dbReference type="OrthoDB" id="9806203at2"/>
<dbReference type="GO" id="GO:0006207">
    <property type="term" value="P:'de novo' pyrimidine nucleobase biosynthetic process"/>
    <property type="evidence" value="ECO:0007669"/>
    <property type="project" value="InterPro"/>
</dbReference>
<evidence type="ECO:0000256" key="3">
    <source>
        <dbReference type="ARBA" id="ARBA00022793"/>
    </source>
</evidence>
<feature type="active site" description="Proton donor" evidence="7">
    <location>
        <position position="64"/>
    </location>
</feature>
<dbReference type="Proteomes" id="UP000009047">
    <property type="component" value="Chromosome"/>
</dbReference>
<dbReference type="SMART" id="SM00934">
    <property type="entry name" value="OMPdecase"/>
    <property type="match status" value="1"/>
</dbReference>
<organism evidence="12 13">
    <name type="scientific">Desulfarculus baarsii (strain ATCC 33931 / DSM 2075 / LMG 7858 / VKM B-1802 / 2st14)</name>
    <dbReference type="NCBI Taxonomy" id="644282"/>
    <lineage>
        <taxon>Bacteria</taxon>
        <taxon>Pseudomonadati</taxon>
        <taxon>Thermodesulfobacteriota</taxon>
        <taxon>Desulfarculia</taxon>
        <taxon>Desulfarculales</taxon>
        <taxon>Desulfarculaceae</taxon>
        <taxon>Desulfarculus</taxon>
    </lineage>
</organism>
<dbReference type="GO" id="GO:0044205">
    <property type="term" value="P:'de novo' UMP biosynthetic process"/>
    <property type="evidence" value="ECO:0007669"/>
    <property type="project" value="UniProtKB-UniRule"/>
</dbReference>
<comment type="catalytic activity">
    <reaction evidence="6 7 10">
        <text>orotidine 5'-phosphate + H(+) = UMP + CO2</text>
        <dbReference type="Rhea" id="RHEA:11596"/>
        <dbReference type="ChEBI" id="CHEBI:15378"/>
        <dbReference type="ChEBI" id="CHEBI:16526"/>
        <dbReference type="ChEBI" id="CHEBI:57538"/>
        <dbReference type="ChEBI" id="CHEBI:57865"/>
        <dbReference type="EC" id="4.1.1.23"/>
    </reaction>
</comment>
<dbReference type="HOGENOM" id="CLU_067069_1_0_7"/>
<dbReference type="NCBIfam" id="NF001273">
    <property type="entry name" value="PRK00230.1"/>
    <property type="match status" value="1"/>
</dbReference>
<feature type="binding site" evidence="7 9">
    <location>
        <position position="187"/>
    </location>
    <ligand>
        <name>substrate</name>
    </ligand>
</feature>
<evidence type="ECO:0000313" key="13">
    <source>
        <dbReference type="Proteomes" id="UP000009047"/>
    </source>
</evidence>
<accession>E1QKP0</accession>
<evidence type="ECO:0000256" key="7">
    <source>
        <dbReference type="HAMAP-Rule" id="MF_01200"/>
    </source>
</evidence>
<dbReference type="PANTHER" id="PTHR32119">
    <property type="entry name" value="OROTIDINE 5'-PHOSPHATE DECARBOXYLASE"/>
    <property type="match status" value="1"/>
</dbReference>
<dbReference type="AlphaFoldDB" id="E1QKP0"/>
<dbReference type="SUPFAM" id="SSF51366">
    <property type="entry name" value="Ribulose-phoshate binding barrel"/>
    <property type="match status" value="1"/>
</dbReference>
<evidence type="ECO:0000256" key="6">
    <source>
        <dbReference type="ARBA" id="ARBA00049157"/>
    </source>
</evidence>
<keyword evidence="5 7" id="KW-0456">Lyase</keyword>
<dbReference type="STRING" id="644282.Deba_2896"/>
<dbReference type="EC" id="4.1.1.23" evidence="7"/>
<evidence type="ECO:0000313" key="12">
    <source>
        <dbReference type="EMBL" id="ADK86249.1"/>
    </source>
</evidence>
<dbReference type="InterPro" id="IPR011060">
    <property type="entry name" value="RibuloseP-bd_barrel"/>
</dbReference>
<dbReference type="InterPro" id="IPR013785">
    <property type="entry name" value="Aldolase_TIM"/>
</dbReference>
<feature type="binding site" evidence="7 9">
    <location>
        <position position="207"/>
    </location>
    <ligand>
        <name>substrate</name>
    </ligand>
</feature>
<dbReference type="InterPro" id="IPR018089">
    <property type="entry name" value="OMPdecase_AS"/>
</dbReference>
<dbReference type="GO" id="GO:0004590">
    <property type="term" value="F:orotidine-5'-phosphate decarboxylase activity"/>
    <property type="evidence" value="ECO:0007669"/>
    <property type="project" value="UniProtKB-UniRule"/>
</dbReference>
<feature type="binding site" evidence="7 9">
    <location>
        <position position="208"/>
    </location>
    <ligand>
        <name>substrate</name>
    </ligand>
</feature>
<gene>
    <name evidence="7" type="primary">pyrF</name>
    <name evidence="12" type="ordered locus">Deba_2896</name>
</gene>
<feature type="active site" description="For OMPdecase activity" evidence="8">
    <location>
        <position position="62"/>
    </location>
</feature>
<dbReference type="InterPro" id="IPR014732">
    <property type="entry name" value="OMPdecase"/>
</dbReference>
<feature type="binding site" evidence="7 9">
    <location>
        <position position="114"/>
    </location>
    <ligand>
        <name>substrate</name>
    </ligand>
</feature>
<keyword evidence="13" id="KW-1185">Reference proteome</keyword>
<evidence type="ECO:0000256" key="5">
    <source>
        <dbReference type="ARBA" id="ARBA00023239"/>
    </source>
</evidence>
<dbReference type="CDD" id="cd04725">
    <property type="entry name" value="OMP_decarboxylase_like"/>
    <property type="match status" value="1"/>
</dbReference>
<dbReference type="Pfam" id="PF00215">
    <property type="entry name" value="OMPdecase"/>
    <property type="match status" value="1"/>
</dbReference>
<dbReference type="PANTHER" id="PTHR32119:SF2">
    <property type="entry name" value="OROTIDINE 5'-PHOSPHATE DECARBOXYLASE"/>
    <property type="match status" value="1"/>
</dbReference>
<keyword evidence="4 7" id="KW-0665">Pyrimidine biosynthesis</keyword>
<comment type="function">
    <text evidence="1 7">Catalyzes the decarboxylation of orotidine 5'-monophosphate (OMP) to uridine 5'-monophosphate (UMP).</text>
</comment>